<evidence type="ECO:0000313" key="4">
    <source>
        <dbReference type="Proteomes" id="UP000008631"/>
    </source>
</evidence>
<dbReference type="AlphaFoldDB" id="E8QX24"/>
<evidence type="ECO:0000256" key="1">
    <source>
        <dbReference type="SAM" id="MobiDB-lite"/>
    </source>
</evidence>
<dbReference type="GO" id="GO:0008081">
    <property type="term" value="F:phosphoric diester hydrolase activity"/>
    <property type="evidence" value="ECO:0007669"/>
    <property type="project" value="InterPro"/>
</dbReference>
<dbReference type="RefSeq" id="WP_013566351.1">
    <property type="nucleotide sequence ID" value="NC_014962.1"/>
</dbReference>
<reference key="1">
    <citation type="submission" date="2010-11" db="EMBL/GenBank/DDBJ databases">
        <title>The complete sequence of chromosome of Isophaera pallida ATCC 43644.</title>
        <authorList>
            <consortium name="US DOE Joint Genome Institute (JGI-PGF)"/>
            <person name="Lucas S."/>
            <person name="Copeland A."/>
            <person name="Lapidus A."/>
            <person name="Bruce D."/>
            <person name="Goodwin L."/>
            <person name="Pitluck S."/>
            <person name="Kyrpides N."/>
            <person name="Mavromatis K."/>
            <person name="Pagani I."/>
            <person name="Ivanova N."/>
            <person name="Saunders E."/>
            <person name="Brettin T."/>
            <person name="Detter J.C."/>
            <person name="Han C."/>
            <person name="Tapia R."/>
            <person name="Land M."/>
            <person name="Hauser L."/>
            <person name="Markowitz V."/>
            <person name="Cheng J.-F."/>
            <person name="Hugenholtz P."/>
            <person name="Woyke T."/>
            <person name="Wu D."/>
            <person name="Eisen J.A."/>
        </authorList>
    </citation>
    <scope>NUCLEOTIDE SEQUENCE</scope>
    <source>
        <strain>ATCC 43644</strain>
    </source>
</reference>
<dbReference type="OrthoDB" id="195526at2"/>
<dbReference type="GO" id="GO:0006629">
    <property type="term" value="P:lipid metabolic process"/>
    <property type="evidence" value="ECO:0007669"/>
    <property type="project" value="InterPro"/>
</dbReference>
<dbReference type="Pfam" id="PF16670">
    <property type="entry name" value="PI-PLC-C1"/>
    <property type="match status" value="1"/>
</dbReference>
<protein>
    <recommendedName>
        <fullName evidence="5">Phosphoinositide phospholipase C, Ca2+-dependent</fullName>
    </recommendedName>
</protein>
<evidence type="ECO:0000256" key="2">
    <source>
        <dbReference type="SAM" id="SignalP"/>
    </source>
</evidence>
<feature type="region of interest" description="Disordered" evidence="1">
    <location>
        <begin position="384"/>
        <end position="415"/>
    </location>
</feature>
<keyword evidence="4" id="KW-1185">Reference proteome</keyword>
<proteinExistence type="predicted"/>
<dbReference type="HOGENOM" id="CLU_045947_0_0_0"/>
<sequence>MCHLMGGRWLGLLSLLAWSWGSTHAAQGGGDDLAGSLDKLRLNQIQVIGTHNSYHLAPEPALMEAMAKVVGVERIKGWDYTHRPLPEQFTRLGIRQIELDVFADPAGGLFANPLSRVLLGGAGVNPQGDAPGSPNADDAAKVTEALRLPGFKVLHVQDLDHRSTVTTLEQALAQVRGWSRDHPRHVPILILLELKDQTIAGLPTRPIRFDEPLLDQIDAALRQHFPPGTILTPDDLRGHFADLPTALTMRGWPTLAQARGKVLAALDNEGSLRDLYVKGHPALKGRMMFVSADGPESPEAAWFKINDPVGQFDRIQNLVRAGFLVRTRADAETREARTGDISRRDRALASGAQFISTDYPEARVEWSPYQVRLPGGIVARPNPVSAADLPGDLDVEGSFVGSPSPSAPPTGSPPR</sequence>
<dbReference type="KEGG" id="ipa:Isop_3506"/>
<evidence type="ECO:0000313" key="3">
    <source>
        <dbReference type="EMBL" id="ADV64063.1"/>
    </source>
</evidence>
<dbReference type="InterPro" id="IPR032075">
    <property type="entry name" value="PI-PLC-C1"/>
</dbReference>
<feature type="compositionally biased region" description="Pro residues" evidence="1">
    <location>
        <begin position="405"/>
        <end position="415"/>
    </location>
</feature>
<reference evidence="3 4" key="2">
    <citation type="journal article" date="2011" name="Stand. Genomic Sci.">
        <title>Complete genome sequence of Isosphaera pallida type strain (IS1B).</title>
        <authorList>
            <consortium name="US DOE Joint Genome Institute (JGI-PGF)"/>
            <person name="Goker M."/>
            <person name="Cleland D."/>
            <person name="Saunders E."/>
            <person name="Lapidus A."/>
            <person name="Nolan M."/>
            <person name="Lucas S."/>
            <person name="Hammon N."/>
            <person name="Deshpande S."/>
            <person name="Cheng J.F."/>
            <person name="Tapia R."/>
            <person name="Han C."/>
            <person name="Goodwin L."/>
            <person name="Pitluck S."/>
            <person name="Liolios K."/>
            <person name="Pagani I."/>
            <person name="Ivanova N."/>
            <person name="Mavromatis K."/>
            <person name="Pati A."/>
            <person name="Chen A."/>
            <person name="Palaniappan K."/>
            <person name="Land M."/>
            <person name="Hauser L."/>
            <person name="Chang Y.J."/>
            <person name="Jeffries C.D."/>
            <person name="Detter J.C."/>
            <person name="Beck B."/>
            <person name="Woyke T."/>
            <person name="Bristow J."/>
            <person name="Eisen J.A."/>
            <person name="Markowitz V."/>
            <person name="Hugenholtz P."/>
            <person name="Kyrpides N.C."/>
            <person name="Klenk H.P."/>
        </authorList>
    </citation>
    <scope>NUCLEOTIDE SEQUENCE [LARGE SCALE GENOMIC DNA]</scope>
    <source>
        <strain evidence="4">ATCC 43644 / DSM 9630 / IS1B</strain>
    </source>
</reference>
<organism evidence="3 4">
    <name type="scientific">Isosphaera pallida (strain ATCC 43644 / DSM 9630 / IS1B)</name>
    <dbReference type="NCBI Taxonomy" id="575540"/>
    <lineage>
        <taxon>Bacteria</taxon>
        <taxon>Pseudomonadati</taxon>
        <taxon>Planctomycetota</taxon>
        <taxon>Planctomycetia</taxon>
        <taxon>Isosphaerales</taxon>
        <taxon>Isosphaeraceae</taxon>
        <taxon>Isosphaera</taxon>
    </lineage>
</organism>
<feature type="chain" id="PRO_5003226195" description="Phosphoinositide phospholipase C, Ca2+-dependent" evidence="2">
    <location>
        <begin position="26"/>
        <end position="415"/>
    </location>
</feature>
<evidence type="ECO:0008006" key="5">
    <source>
        <dbReference type="Google" id="ProtNLM"/>
    </source>
</evidence>
<gene>
    <name evidence="3" type="ordered locus">Isop_3506</name>
</gene>
<dbReference type="Gene3D" id="3.20.20.190">
    <property type="entry name" value="Phosphatidylinositol (PI) phosphodiesterase"/>
    <property type="match status" value="1"/>
</dbReference>
<dbReference type="EMBL" id="CP002353">
    <property type="protein sequence ID" value="ADV64063.1"/>
    <property type="molecule type" value="Genomic_DNA"/>
</dbReference>
<dbReference type="Proteomes" id="UP000008631">
    <property type="component" value="Chromosome"/>
</dbReference>
<name>E8QX24_ISOPI</name>
<dbReference type="InterPro" id="IPR017946">
    <property type="entry name" value="PLC-like_Pdiesterase_TIM-brl"/>
</dbReference>
<dbReference type="eggNOG" id="COG0121">
    <property type="taxonomic scope" value="Bacteria"/>
</dbReference>
<accession>E8QX24</accession>
<dbReference type="InParanoid" id="E8QX24"/>
<feature type="signal peptide" evidence="2">
    <location>
        <begin position="1"/>
        <end position="25"/>
    </location>
</feature>
<keyword evidence="2" id="KW-0732">Signal</keyword>
<dbReference type="CDD" id="cd08589">
    <property type="entry name" value="PI-PLCc_SaPLC1_like"/>
    <property type="match status" value="1"/>
</dbReference>
<dbReference type="SUPFAM" id="SSF51695">
    <property type="entry name" value="PLC-like phosphodiesterases"/>
    <property type="match status" value="1"/>
</dbReference>
<dbReference type="STRING" id="575540.Isop_3506"/>